<gene>
    <name evidence="1" type="ORF">DFR71_3957</name>
</gene>
<organism evidence="1 2">
    <name type="scientific">Nocardia alba</name>
    <dbReference type="NCBI Taxonomy" id="225051"/>
    <lineage>
        <taxon>Bacteria</taxon>
        <taxon>Bacillati</taxon>
        <taxon>Actinomycetota</taxon>
        <taxon>Actinomycetes</taxon>
        <taxon>Mycobacteriales</taxon>
        <taxon>Nocardiaceae</taxon>
        <taxon>Nocardia</taxon>
    </lineage>
</organism>
<evidence type="ECO:0008006" key="3">
    <source>
        <dbReference type="Google" id="ProtNLM"/>
    </source>
</evidence>
<dbReference type="Proteomes" id="UP000294856">
    <property type="component" value="Unassembled WGS sequence"/>
</dbReference>
<sequence length="266" mass="29150">MQMTTFEPGEPPVRRNRLDSNTVARLDDVTTFAQLLDALELVRMAHPDARILCTLDDLGQCAYTSMHATLGLIEGERDDRDEPDDPAATHHAENATVSRIAALLDNPSARVPWEALRDTRNASEDELAALVAANRSPDRVVDDVVLIQRVPVDRDDLAIAGIPNGYFADDWSTYDNHTVIRRMITHGYRHIAVGASLLAFARPTAPTPEQAAALVTDLTHLYGSPSAIAWHELAVLLPTQRQLILGYAENFADALTADTEDAAEQP</sequence>
<name>A0A4R1FKS5_9NOCA</name>
<dbReference type="STRING" id="1210063.GCA_001612665_03616"/>
<protein>
    <recommendedName>
        <fullName evidence="3">DUF4253 domain-containing protein</fullName>
    </recommendedName>
</protein>
<evidence type="ECO:0000313" key="2">
    <source>
        <dbReference type="Proteomes" id="UP000294856"/>
    </source>
</evidence>
<reference evidence="1 2" key="1">
    <citation type="submission" date="2019-03" db="EMBL/GenBank/DDBJ databases">
        <title>Genomic Encyclopedia of Type Strains, Phase IV (KMG-IV): sequencing the most valuable type-strain genomes for metagenomic binning, comparative biology and taxonomic classification.</title>
        <authorList>
            <person name="Goeker M."/>
        </authorList>
    </citation>
    <scope>NUCLEOTIDE SEQUENCE [LARGE SCALE GENOMIC DNA]</scope>
    <source>
        <strain evidence="1 2">DSM 44684</strain>
    </source>
</reference>
<dbReference type="AlphaFoldDB" id="A0A4R1FKS5"/>
<dbReference type="EMBL" id="SMFR01000003">
    <property type="protein sequence ID" value="TCJ95043.1"/>
    <property type="molecule type" value="Genomic_DNA"/>
</dbReference>
<proteinExistence type="predicted"/>
<evidence type="ECO:0000313" key="1">
    <source>
        <dbReference type="EMBL" id="TCJ95043.1"/>
    </source>
</evidence>
<keyword evidence="2" id="KW-1185">Reference proteome</keyword>
<comment type="caution">
    <text evidence="1">The sequence shown here is derived from an EMBL/GenBank/DDBJ whole genome shotgun (WGS) entry which is preliminary data.</text>
</comment>
<accession>A0A4R1FKS5</accession>